<name>A0AA43QJL2_9LECA</name>
<keyword evidence="2" id="KW-0812">Transmembrane</keyword>
<organism evidence="3 4">
    <name type="scientific">Ramalina farinacea</name>
    <dbReference type="NCBI Taxonomy" id="258253"/>
    <lineage>
        <taxon>Eukaryota</taxon>
        <taxon>Fungi</taxon>
        <taxon>Dikarya</taxon>
        <taxon>Ascomycota</taxon>
        <taxon>Pezizomycotina</taxon>
        <taxon>Lecanoromycetes</taxon>
        <taxon>OSLEUM clade</taxon>
        <taxon>Lecanoromycetidae</taxon>
        <taxon>Lecanorales</taxon>
        <taxon>Lecanorineae</taxon>
        <taxon>Ramalinaceae</taxon>
        <taxon>Ramalina</taxon>
    </lineage>
</organism>
<evidence type="ECO:0000256" key="1">
    <source>
        <dbReference type="SAM" id="MobiDB-lite"/>
    </source>
</evidence>
<evidence type="ECO:0008006" key="5">
    <source>
        <dbReference type="Google" id="ProtNLM"/>
    </source>
</evidence>
<feature type="region of interest" description="Disordered" evidence="1">
    <location>
        <begin position="174"/>
        <end position="235"/>
    </location>
</feature>
<proteinExistence type="predicted"/>
<evidence type="ECO:0000313" key="3">
    <source>
        <dbReference type="EMBL" id="MDI1487690.1"/>
    </source>
</evidence>
<gene>
    <name evidence="3" type="ORF">OHK93_006961</name>
</gene>
<feature type="compositionally biased region" description="Polar residues" evidence="1">
    <location>
        <begin position="291"/>
        <end position="307"/>
    </location>
</feature>
<feature type="transmembrane region" description="Helical" evidence="2">
    <location>
        <begin position="25"/>
        <end position="47"/>
    </location>
</feature>
<sequence>MSYSYERYDSRRRKNYGSSSRGSTWGHWVPLAITITVATAAIAAWIWKERKDEDDEDHDYIYDDRPPQGPPPGDFAGPPPQGPNYPSGGPPPPPPGAFGPPSGGYENAPPPGFNNSGTGQPSFAGAPEQRSVDEEGIVSRMSGALRRTPSPQQIIDGASRRVAAGVAAVGGAVGGALASITEEDKGGYEDHSRWSEEADSQTGSGTKGPELRDAEASSATHQARSGSKSSSRKTVVVVVSAETDHQYDEDAEYHQEHASILSHLPGQVDETSRVFVLIYDPTLKEHPLSAAAQNDPKTQSMTSSYSNIGHEDAQSRGEVSPSPATPPPSKMFSTLYTQAQAIVEKETMIMPFTTPTGFVHMLRHLSPDTVYLQATLAGSGGDNLEAIKSWVGQIVLVVGDESGHGGLVDSDEEDGKEAKWWSDDPRIGLGKGIEVVEGLRIGEDWTRRIKGHD</sequence>
<dbReference type="AlphaFoldDB" id="A0AA43QJL2"/>
<feature type="region of interest" description="Disordered" evidence="1">
    <location>
        <begin position="53"/>
        <end position="153"/>
    </location>
</feature>
<comment type="caution">
    <text evidence="3">The sequence shown here is derived from an EMBL/GenBank/DDBJ whole genome shotgun (WGS) entry which is preliminary data.</text>
</comment>
<feature type="compositionally biased region" description="Basic and acidic residues" evidence="1">
    <location>
        <begin position="182"/>
        <end position="196"/>
    </location>
</feature>
<keyword evidence="4" id="KW-1185">Reference proteome</keyword>
<reference evidence="3" key="1">
    <citation type="journal article" date="2023" name="Genome Biol. Evol.">
        <title>First Whole Genome Sequence and Flow Cytometry Genome Size Data for the Lichen-Forming Fungus Ramalina farinacea (Ascomycota).</title>
        <authorList>
            <person name="Llewellyn T."/>
            <person name="Mian S."/>
            <person name="Hill R."/>
            <person name="Leitch I.J."/>
            <person name="Gaya E."/>
        </authorList>
    </citation>
    <scope>NUCLEOTIDE SEQUENCE</scope>
    <source>
        <strain evidence="3">LIQ254RAFAR</strain>
    </source>
</reference>
<accession>A0AA43QJL2</accession>
<dbReference type="EMBL" id="JAPUFD010000006">
    <property type="protein sequence ID" value="MDI1487690.1"/>
    <property type="molecule type" value="Genomic_DNA"/>
</dbReference>
<feature type="compositionally biased region" description="Low complexity" evidence="1">
    <location>
        <begin position="224"/>
        <end position="235"/>
    </location>
</feature>
<feature type="region of interest" description="Disordered" evidence="1">
    <location>
        <begin position="1"/>
        <end position="23"/>
    </location>
</feature>
<feature type="compositionally biased region" description="Pro residues" evidence="1">
    <location>
        <begin position="67"/>
        <end position="98"/>
    </location>
</feature>
<keyword evidence="2" id="KW-1133">Transmembrane helix</keyword>
<dbReference type="Proteomes" id="UP001161017">
    <property type="component" value="Unassembled WGS sequence"/>
</dbReference>
<keyword evidence="2" id="KW-0472">Membrane</keyword>
<evidence type="ECO:0000256" key="2">
    <source>
        <dbReference type="SAM" id="Phobius"/>
    </source>
</evidence>
<protein>
    <recommendedName>
        <fullName evidence="5">Peroxin Pex22-like protein</fullName>
    </recommendedName>
</protein>
<feature type="region of interest" description="Disordered" evidence="1">
    <location>
        <begin position="288"/>
        <end position="329"/>
    </location>
</feature>
<evidence type="ECO:0000313" key="4">
    <source>
        <dbReference type="Proteomes" id="UP001161017"/>
    </source>
</evidence>